<reference evidence="2 3" key="1">
    <citation type="submission" date="2014-08" db="EMBL/GenBank/DDBJ databases">
        <title>Complete genome of a marine bacteria Jeotgalibacillus malaysiensis.</title>
        <authorList>
            <person name="Yaakop A.S."/>
            <person name="Chan K.-G."/>
            <person name="Goh K.M."/>
        </authorList>
    </citation>
    <scope>NUCLEOTIDE SEQUENCE [LARGE SCALE GENOMIC DNA]</scope>
    <source>
        <strain evidence="2 3">D5</strain>
    </source>
</reference>
<evidence type="ECO:0000313" key="2">
    <source>
        <dbReference type="EMBL" id="AJD89675.1"/>
    </source>
</evidence>
<protein>
    <submittedName>
        <fullName evidence="2">Uncharacterized protein</fullName>
    </submittedName>
</protein>
<organism evidence="2 3">
    <name type="scientific">Jeotgalibacillus malaysiensis</name>
    <dbReference type="NCBI Taxonomy" id="1508404"/>
    <lineage>
        <taxon>Bacteria</taxon>
        <taxon>Bacillati</taxon>
        <taxon>Bacillota</taxon>
        <taxon>Bacilli</taxon>
        <taxon>Bacillales</taxon>
        <taxon>Caryophanaceae</taxon>
        <taxon>Jeotgalibacillus</taxon>
    </lineage>
</organism>
<name>A0A0B5AH24_9BACL</name>
<proteinExistence type="predicted"/>
<keyword evidence="1" id="KW-0472">Membrane</keyword>
<sequence>MMNAVDVITFLIPIYYLAIIILSIVGIYFAVKVIKRYLRNGRLQEEKWASEREDIKHIRETLMKIEKHLSHQK</sequence>
<feature type="transmembrane region" description="Helical" evidence="1">
    <location>
        <begin position="12"/>
        <end position="31"/>
    </location>
</feature>
<dbReference type="AlphaFoldDB" id="A0A0B5AH24"/>
<evidence type="ECO:0000313" key="3">
    <source>
        <dbReference type="Proteomes" id="UP000031449"/>
    </source>
</evidence>
<gene>
    <name evidence="2" type="ORF">JMA_03580</name>
</gene>
<evidence type="ECO:0000256" key="1">
    <source>
        <dbReference type="SAM" id="Phobius"/>
    </source>
</evidence>
<dbReference type="BioCyc" id="JESP1508404:G14D9-9575-MONOMER"/>
<keyword evidence="1" id="KW-0812">Transmembrane</keyword>
<accession>A0A0B5AH24</accession>
<dbReference type="STRING" id="1508404.JMA_03580"/>
<dbReference type="Proteomes" id="UP000031449">
    <property type="component" value="Chromosome"/>
</dbReference>
<keyword evidence="1" id="KW-1133">Transmembrane helix</keyword>
<keyword evidence="3" id="KW-1185">Reference proteome</keyword>
<dbReference type="EMBL" id="CP009416">
    <property type="protein sequence ID" value="AJD89675.1"/>
    <property type="molecule type" value="Genomic_DNA"/>
</dbReference>
<dbReference type="KEGG" id="jeo:JMA_03580"/>
<dbReference type="HOGENOM" id="CLU_2713976_0_0_9"/>